<proteinExistence type="predicted"/>
<comment type="caution">
    <text evidence="3">The sequence shown here is derived from an EMBL/GenBank/DDBJ whole genome shotgun (WGS) entry which is preliminary data.</text>
</comment>
<evidence type="ECO:0000313" key="4">
    <source>
        <dbReference type="Proteomes" id="UP000285258"/>
    </source>
</evidence>
<dbReference type="Proteomes" id="UP000462865">
    <property type="component" value="Unassembled WGS sequence"/>
</dbReference>
<dbReference type="AlphaFoldDB" id="A0A423ULI2"/>
<feature type="transmembrane region" description="Helical" evidence="1">
    <location>
        <begin position="200"/>
        <end position="229"/>
    </location>
</feature>
<evidence type="ECO:0000313" key="5">
    <source>
        <dbReference type="Proteomes" id="UP000462865"/>
    </source>
</evidence>
<dbReference type="Proteomes" id="UP000285258">
    <property type="component" value="Unassembled WGS sequence"/>
</dbReference>
<dbReference type="InterPro" id="IPR018580">
    <property type="entry name" value="Uncharacterised_YfhO"/>
</dbReference>
<dbReference type="Pfam" id="PF09586">
    <property type="entry name" value="YfhO"/>
    <property type="match status" value="1"/>
</dbReference>
<name>A0A423ULI2_9ACTN</name>
<protein>
    <submittedName>
        <fullName evidence="2">YfhO family protein</fullName>
    </submittedName>
</protein>
<evidence type="ECO:0000256" key="1">
    <source>
        <dbReference type="SAM" id="Phobius"/>
    </source>
</evidence>
<dbReference type="EMBL" id="WKZA01000019">
    <property type="protein sequence ID" value="MSA94615.1"/>
    <property type="molecule type" value="Genomic_DNA"/>
</dbReference>
<organism evidence="3 4">
    <name type="scientific">Gordonibacter urolithinfaciens</name>
    <dbReference type="NCBI Taxonomy" id="1335613"/>
    <lineage>
        <taxon>Bacteria</taxon>
        <taxon>Bacillati</taxon>
        <taxon>Actinomycetota</taxon>
        <taxon>Coriobacteriia</taxon>
        <taxon>Eggerthellales</taxon>
        <taxon>Eggerthellaceae</taxon>
        <taxon>Gordonibacter</taxon>
    </lineage>
</organism>
<evidence type="ECO:0000313" key="3">
    <source>
        <dbReference type="EMBL" id="ROT90584.1"/>
    </source>
</evidence>
<keyword evidence="1" id="KW-1133">Transmembrane helix</keyword>
<feature type="transmembrane region" description="Helical" evidence="1">
    <location>
        <begin position="428"/>
        <end position="446"/>
    </location>
</feature>
<dbReference type="PANTHER" id="PTHR38454">
    <property type="entry name" value="INTEGRAL MEMBRANE PROTEIN-RELATED"/>
    <property type="match status" value="1"/>
</dbReference>
<dbReference type="PANTHER" id="PTHR38454:SF1">
    <property type="entry name" value="INTEGRAL MEMBRANE PROTEIN"/>
    <property type="match status" value="1"/>
</dbReference>
<feature type="transmembrane region" description="Helical" evidence="1">
    <location>
        <begin position="403"/>
        <end position="422"/>
    </location>
</feature>
<feature type="transmembrane region" description="Helical" evidence="1">
    <location>
        <begin position="928"/>
        <end position="946"/>
    </location>
</feature>
<feature type="transmembrane region" description="Helical" evidence="1">
    <location>
        <begin position="453"/>
        <end position="470"/>
    </location>
</feature>
<feature type="transmembrane region" description="Helical" evidence="1">
    <location>
        <begin position="130"/>
        <end position="147"/>
    </location>
</feature>
<feature type="transmembrane region" description="Helical" evidence="1">
    <location>
        <begin position="373"/>
        <end position="391"/>
    </location>
</feature>
<reference evidence="4" key="1">
    <citation type="submission" date="2018-05" db="EMBL/GenBank/DDBJ databases">
        <title>Genome Sequencing of selected type strains of the family Eggerthellaceae.</title>
        <authorList>
            <person name="Danylec N."/>
            <person name="Stoll D.A."/>
            <person name="Doetsch A."/>
            <person name="Huch M."/>
        </authorList>
    </citation>
    <scope>NUCLEOTIDE SEQUENCE [LARGE SCALE GENOMIC DNA]</scope>
    <source>
        <strain evidence="4">DSM 27213</strain>
    </source>
</reference>
<feature type="transmembrane region" description="Helical" evidence="1">
    <location>
        <begin position="159"/>
        <end position="180"/>
    </location>
</feature>
<keyword evidence="1" id="KW-0472">Membrane</keyword>
<reference evidence="3" key="3">
    <citation type="journal article" date="2019" name="Microbiol. Resour. Announc.">
        <title>Draft Genome Sequences of Type Strains of Gordonibacter faecihominis, Paraeggerthella hongkongensis, Parvibacter caecicola,Slackia equolifaciens, Slackia faecicanis, and Slackia isoflavoniconvertens.</title>
        <authorList>
            <person name="Danylec N."/>
            <person name="Stoll D.A."/>
            <person name="Dotsch A."/>
            <person name="Huch M."/>
        </authorList>
    </citation>
    <scope>NUCLEOTIDE SEQUENCE</scope>
    <source>
        <strain evidence="3">DSM 27213</strain>
    </source>
</reference>
<dbReference type="EMBL" id="QIBW01000005">
    <property type="protein sequence ID" value="ROT90584.1"/>
    <property type="molecule type" value="Genomic_DNA"/>
</dbReference>
<feature type="transmembrane region" description="Helical" evidence="1">
    <location>
        <begin position="312"/>
        <end position="331"/>
    </location>
</feature>
<gene>
    <name evidence="3" type="ORF">DMP12_06155</name>
    <name evidence="2" type="ORF">GKG38_05995</name>
</gene>
<sequence>MRAHFKAWLEAFEGTTSKRSYFAAYTIVFLILFFAMSFSFLFAGKGFIWNVDGLEQQYVFFAYEGEWLRELLYNIFVARTGVVPVWSLEIGYGADVIMTLLPSLGDPLNLLSVLVPMEYADLALNASVPLHLYLAGLAFSGFCFYRAKDRFSVLVSSMVYVFSGYTLLAFSQIFMLYPLLLGPLVVWGIEKVLARESPLLFIGAMALCFLKSVTTAYAVCLLLVVYCLVRYAFLPERKHVGGFLKWLMKICGLILVAAMIGAVLFVPGVLTILGEGRLGLDRPEALLYPIGYYVKLVLGFGSLSDVGADCSYGFAAVALLAVFLLFGKGAAKTRGSSVAERRFLRVIFIVLTVFLCLPLIGKVFNGFAYPNNRWVWAYVLCVAYIVAAMLPDCLNMEKGRSAAAVKGSVAYAFVVAFVLFPFTTKEALFGVAMLLVLLVALAGTFCTLTGKKAAVLLSLLACVCFFYNGYGSQFVASGGNRVAGQVGLGRSHDVLVENNPTTLVSRTGDDSFWRYDSAEVVQYLNSNMVQRLKSPLFYDSYYNDLVDEYHTGLGLAASSINFMYAGLDSRTPLEALAGVKYFVTPDESDDLIPPLFDTTVFEGEAEGSIFRVSQTDSYLPLVFTYDKVIDRTVYDELDPSRKQQALLQGAVVESSSSPLEDANLVFTEERLGFKLESLDGTPIVAGGGKEDETGFSYDGERFTVYRADTRIVLDVQVPPDVDAYVAIAGLSYRDLLPSERLTGSERAETPLYRKQQLAFQDIVYGVGTVDAKVRLSLAGVEKTIWNPTNASHLYGGKDEWLVNMGYSNEPRQRIELIFQDPGVYSFDDLQVLAQPVDCYESQIQQLKDAGADKVADVRFDGSTLSCRVSIENDPRLVYFMVPFSKGWTAQVDGRPAELLQANVAFMGIELGEGVHEVVLHYETPGLKAGVVLTALGIVVCAVAMLARRRLFSSHTKRHMDLSATDKGAQQ</sequence>
<evidence type="ECO:0000313" key="2">
    <source>
        <dbReference type="EMBL" id="MSA94615.1"/>
    </source>
</evidence>
<feature type="transmembrane region" description="Helical" evidence="1">
    <location>
        <begin position="343"/>
        <end position="361"/>
    </location>
</feature>
<feature type="transmembrane region" description="Helical" evidence="1">
    <location>
        <begin position="250"/>
        <end position="273"/>
    </location>
</feature>
<accession>A0A423ULI2</accession>
<reference evidence="3" key="2">
    <citation type="journal article" date="2019" name="Int. J. Syst. Evol. Microbiol.">
        <title>Gordonibacter faecihominis is a later heterotypic synonym of Gordonibacter urolithinfaciens.</title>
        <authorList>
            <person name="Danylec N."/>
            <person name="Stoll D.A."/>
            <person name="Huch M."/>
        </authorList>
    </citation>
    <scope>NUCLEOTIDE SEQUENCE</scope>
    <source>
        <strain evidence="3">DSM 27213</strain>
    </source>
</reference>
<keyword evidence="1" id="KW-0812">Transmembrane</keyword>
<feature type="transmembrane region" description="Helical" evidence="1">
    <location>
        <begin position="21"/>
        <end position="43"/>
    </location>
</feature>
<reference evidence="2 5" key="4">
    <citation type="journal article" date="2019" name="Nat. Med.">
        <title>A library of human gut bacterial isolates paired with longitudinal multiomics data enables mechanistic microbiome research.</title>
        <authorList>
            <person name="Poyet M."/>
            <person name="Groussin M."/>
            <person name="Gibbons S.M."/>
            <person name="Avila-Pacheco J."/>
            <person name="Jiang X."/>
            <person name="Kearney S.M."/>
            <person name="Perrotta A.R."/>
            <person name="Berdy B."/>
            <person name="Zhao S."/>
            <person name="Lieberman T.D."/>
            <person name="Swanson P.K."/>
            <person name="Smith M."/>
            <person name="Roesemann S."/>
            <person name="Alexander J.E."/>
            <person name="Rich S.A."/>
            <person name="Livny J."/>
            <person name="Vlamakis H."/>
            <person name="Clish C."/>
            <person name="Bullock K."/>
            <person name="Deik A."/>
            <person name="Scott J."/>
            <person name="Pierce K.A."/>
            <person name="Xavier R.J."/>
            <person name="Alm E.J."/>
        </authorList>
    </citation>
    <scope>NUCLEOTIDE SEQUENCE [LARGE SCALE GENOMIC DNA]</scope>
    <source>
        <strain evidence="2 5">BIOML-A1</strain>
    </source>
</reference>
<dbReference type="RefSeq" id="WP_096226857.1">
    <property type="nucleotide sequence ID" value="NZ_CP168029.1"/>
</dbReference>